<dbReference type="Pfam" id="PF01497">
    <property type="entry name" value="Peripla_BP_2"/>
    <property type="match status" value="1"/>
</dbReference>
<organism evidence="8 9">
    <name type="scientific">Saccharomonospora marina XMU15</name>
    <dbReference type="NCBI Taxonomy" id="882083"/>
    <lineage>
        <taxon>Bacteria</taxon>
        <taxon>Bacillati</taxon>
        <taxon>Actinomycetota</taxon>
        <taxon>Actinomycetes</taxon>
        <taxon>Pseudonocardiales</taxon>
        <taxon>Pseudonocardiaceae</taxon>
        <taxon>Saccharomonospora</taxon>
    </lineage>
</organism>
<evidence type="ECO:0000256" key="5">
    <source>
        <dbReference type="SAM" id="MobiDB-lite"/>
    </source>
</evidence>
<dbReference type="GO" id="GO:0030288">
    <property type="term" value="C:outer membrane-bounded periplasmic space"/>
    <property type="evidence" value="ECO:0007669"/>
    <property type="project" value="TreeGrafter"/>
</dbReference>
<evidence type="ECO:0000256" key="1">
    <source>
        <dbReference type="ARBA" id="ARBA00004196"/>
    </source>
</evidence>
<evidence type="ECO:0000259" key="7">
    <source>
        <dbReference type="PROSITE" id="PS50983"/>
    </source>
</evidence>
<dbReference type="InterPro" id="IPR051313">
    <property type="entry name" value="Bact_iron-sidero_bind"/>
</dbReference>
<evidence type="ECO:0000313" key="9">
    <source>
        <dbReference type="Proteomes" id="UP000004926"/>
    </source>
</evidence>
<dbReference type="PANTHER" id="PTHR30532:SF1">
    <property type="entry name" value="IRON(3+)-HYDROXAMATE-BINDING PROTEIN FHUD"/>
    <property type="match status" value="1"/>
</dbReference>
<evidence type="ECO:0000256" key="2">
    <source>
        <dbReference type="ARBA" id="ARBA00008814"/>
    </source>
</evidence>
<dbReference type="GO" id="GO:1901678">
    <property type="term" value="P:iron coordination entity transport"/>
    <property type="evidence" value="ECO:0007669"/>
    <property type="project" value="UniProtKB-ARBA"/>
</dbReference>
<feature type="signal peptide" evidence="6">
    <location>
        <begin position="1"/>
        <end position="28"/>
    </location>
</feature>
<keyword evidence="9" id="KW-1185">Reference proteome</keyword>
<comment type="subcellular location">
    <subcellularLocation>
        <location evidence="1">Cell envelope</location>
    </subcellularLocation>
</comment>
<dbReference type="EMBL" id="CM001439">
    <property type="protein sequence ID" value="EHR52785.1"/>
    <property type="molecule type" value="Genomic_DNA"/>
</dbReference>
<evidence type="ECO:0000256" key="3">
    <source>
        <dbReference type="ARBA" id="ARBA00022448"/>
    </source>
</evidence>
<feature type="compositionally biased region" description="Polar residues" evidence="5">
    <location>
        <begin position="33"/>
        <end position="42"/>
    </location>
</feature>
<feature type="domain" description="Fe/B12 periplasmic-binding" evidence="7">
    <location>
        <begin position="66"/>
        <end position="325"/>
    </location>
</feature>
<name>H5WWV7_9PSEU</name>
<dbReference type="CDD" id="cd01146">
    <property type="entry name" value="FhuD"/>
    <property type="match status" value="1"/>
</dbReference>
<feature type="chain" id="PRO_5038878516" evidence="6">
    <location>
        <begin position="29"/>
        <end position="328"/>
    </location>
</feature>
<accession>H5WWV7</accession>
<keyword evidence="4 6" id="KW-0732">Signal</keyword>
<feature type="region of interest" description="Disordered" evidence="5">
    <location>
        <begin position="33"/>
        <end position="57"/>
    </location>
</feature>
<sequence length="328" mass="35136">MRVRKRRVGARVTAALAGLALLVGLAGCGGGETPQSANQGGTAQAGFPRTVQHDKGSTTIETKPERIVALDPSLVEAVLALDRPLLGGIGSYGDDREFPSYLGDAVSATEEVGPLESPNLEAIAALEPDLIVSATVRHDALYDELSAIAPTVFVETTGPMWKENITMLGKALGAEAKAAQSLSAYEQRAAALGKAINEKANNPTISAIRFMGGPTRLLGKESFTGIVLDDMGLARPKAQDVDEFAVEIGEEQIRKADGDHIFVSTYEGGDQSRERFLRNPLWRKLTAVREGNVHEVNDATWMLSVSLQGANYMMDDMAKIFGVDPMRR</sequence>
<dbReference type="PANTHER" id="PTHR30532">
    <property type="entry name" value="IRON III DICITRATE-BINDING PERIPLASMIC PROTEIN"/>
    <property type="match status" value="1"/>
</dbReference>
<dbReference type="Proteomes" id="UP000004926">
    <property type="component" value="Chromosome"/>
</dbReference>
<evidence type="ECO:0000313" key="8">
    <source>
        <dbReference type="EMBL" id="EHR52785.1"/>
    </source>
</evidence>
<dbReference type="InterPro" id="IPR002491">
    <property type="entry name" value="ABC_transptr_periplasmic_BD"/>
</dbReference>
<dbReference type="STRING" id="882083.SacmaDRAFT_4602"/>
<dbReference type="PROSITE" id="PS50983">
    <property type="entry name" value="FE_B12_PBP"/>
    <property type="match status" value="1"/>
</dbReference>
<reference evidence="8 9" key="1">
    <citation type="journal article" date="2012" name="Stand. Genomic Sci.">
        <title>Genome sequence of the ocean sediment bacterium Saccharomonospora marina type strain (XMU15(T)).</title>
        <authorList>
            <person name="Klenk H.P."/>
            <person name="Lu M."/>
            <person name="Lucas S."/>
            <person name="Lapidus A."/>
            <person name="Copeland A."/>
            <person name="Pitluck S."/>
            <person name="Goodwin L.A."/>
            <person name="Han C."/>
            <person name="Tapia R."/>
            <person name="Brambilla E.M."/>
            <person name="Potter G."/>
            <person name="Land M."/>
            <person name="Ivanova N."/>
            <person name="Rohde M."/>
            <person name="Goker M."/>
            <person name="Detter J.C."/>
            <person name="Li W.J."/>
            <person name="Kyrpides N.C."/>
            <person name="Woyke T."/>
        </authorList>
    </citation>
    <scope>NUCLEOTIDE SEQUENCE [LARGE SCALE GENOMIC DNA]</scope>
    <source>
        <strain evidence="8 9">XMU15</strain>
    </source>
</reference>
<keyword evidence="3" id="KW-0813">Transport</keyword>
<dbReference type="RefSeq" id="WP_009156163.1">
    <property type="nucleotide sequence ID" value="NZ_CM001439.1"/>
</dbReference>
<evidence type="ECO:0000256" key="6">
    <source>
        <dbReference type="SAM" id="SignalP"/>
    </source>
</evidence>
<dbReference type="AlphaFoldDB" id="H5WWV7"/>
<comment type="similarity">
    <text evidence="2">Belongs to the bacterial solute-binding protein 8 family.</text>
</comment>
<protein>
    <submittedName>
        <fullName evidence="8">ABC-type Fe3+-hydroxamate transport system, periplasmic component</fullName>
    </submittedName>
</protein>
<evidence type="ECO:0000256" key="4">
    <source>
        <dbReference type="ARBA" id="ARBA00022729"/>
    </source>
</evidence>
<dbReference type="OrthoDB" id="9793175at2"/>
<proteinExistence type="inferred from homology"/>
<dbReference type="PROSITE" id="PS51257">
    <property type="entry name" value="PROKAR_LIPOPROTEIN"/>
    <property type="match status" value="1"/>
</dbReference>
<gene>
    <name evidence="8" type="ORF">SacmaDRAFT_4602</name>
</gene>
<dbReference type="SUPFAM" id="SSF53807">
    <property type="entry name" value="Helical backbone' metal receptor"/>
    <property type="match status" value="1"/>
</dbReference>
<dbReference type="Gene3D" id="3.40.50.1980">
    <property type="entry name" value="Nitrogenase molybdenum iron protein domain"/>
    <property type="match status" value="2"/>
</dbReference>
<dbReference type="HOGENOM" id="CLU_038034_0_2_11"/>
<dbReference type="eggNOG" id="COG0614">
    <property type="taxonomic scope" value="Bacteria"/>
</dbReference>